<comment type="catalytic activity">
    <reaction evidence="4 5">
        <text>tRNA(His) + L-histidine + ATP = L-histidyl-tRNA(His) + AMP + diphosphate + H(+)</text>
        <dbReference type="Rhea" id="RHEA:17313"/>
        <dbReference type="Rhea" id="RHEA-COMP:9665"/>
        <dbReference type="Rhea" id="RHEA-COMP:9689"/>
        <dbReference type="ChEBI" id="CHEBI:15378"/>
        <dbReference type="ChEBI" id="CHEBI:30616"/>
        <dbReference type="ChEBI" id="CHEBI:33019"/>
        <dbReference type="ChEBI" id="CHEBI:57595"/>
        <dbReference type="ChEBI" id="CHEBI:78442"/>
        <dbReference type="ChEBI" id="CHEBI:78527"/>
        <dbReference type="ChEBI" id="CHEBI:456215"/>
        <dbReference type="EC" id="6.1.1.21"/>
    </reaction>
</comment>
<protein>
    <recommendedName>
        <fullName evidence="5">Histidine--tRNA ligase</fullName>
        <ecNumber evidence="5">6.1.1.21</ecNumber>
    </recommendedName>
    <alternativeName>
        <fullName evidence="5">Histidyl-tRNA synthetase</fullName>
        <shortName evidence="5">HisRS</shortName>
    </alternativeName>
</protein>
<dbReference type="Pfam" id="PF13393">
    <property type="entry name" value="tRNA-synt_His"/>
    <property type="match status" value="1"/>
</dbReference>
<keyword evidence="3 5" id="KW-0030">Aminoacyl-tRNA synthetase</keyword>
<evidence type="ECO:0000256" key="1">
    <source>
        <dbReference type="ARBA" id="ARBA00008226"/>
    </source>
</evidence>
<feature type="binding site" evidence="6">
    <location>
        <position position="268"/>
    </location>
    <ligand>
        <name>L-histidine</name>
        <dbReference type="ChEBI" id="CHEBI:57595"/>
    </ligand>
</feature>
<comment type="similarity">
    <text evidence="1 5">Belongs to the class-II aminoacyl-tRNA synthetase family.</text>
</comment>
<evidence type="ECO:0000256" key="3">
    <source>
        <dbReference type="ARBA" id="ARBA00023146"/>
    </source>
</evidence>
<dbReference type="PROSITE" id="PS50862">
    <property type="entry name" value="AA_TRNA_LIGASE_II"/>
    <property type="match status" value="1"/>
</dbReference>
<dbReference type="PANTHER" id="PTHR43707">
    <property type="entry name" value="HISTIDYL-TRNA SYNTHETASE"/>
    <property type="match status" value="1"/>
</dbReference>
<dbReference type="HAMAP" id="MF_00127">
    <property type="entry name" value="His_tRNA_synth"/>
    <property type="match status" value="1"/>
</dbReference>
<evidence type="ECO:0000313" key="9">
    <source>
        <dbReference type="Proteomes" id="UP000055014"/>
    </source>
</evidence>
<dbReference type="EC" id="6.1.1.21" evidence="5"/>
<dbReference type="CDD" id="cd00773">
    <property type="entry name" value="HisRS-like_core"/>
    <property type="match status" value="1"/>
</dbReference>
<evidence type="ECO:0000256" key="4">
    <source>
        <dbReference type="ARBA" id="ARBA00047639"/>
    </source>
</evidence>
<dbReference type="InterPro" id="IPR036621">
    <property type="entry name" value="Anticodon-bd_dom_sf"/>
</dbReference>
<dbReference type="InterPro" id="IPR015807">
    <property type="entry name" value="His-tRNA-ligase"/>
</dbReference>
<keyword evidence="5 8" id="KW-0436">Ligase</keyword>
<dbReference type="GO" id="GO:0004821">
    <property type="term" value="F:histidine-tRNA ligase activity"/>
    <property type="evidence" value="ECO:0007669"/>
    <property type="project" value="UniProtKB-UniRule"/>
</dbReference>
<dbReference type="GO" id="GO:0005737">
    <property type="term" value="C:cytoplasm"/>
    <property type="evidence" value="ECO:0007669"/>
    <property type="project" value="UniProtKB-SubCell"/>
</dbReference>
<feature type="binding site" evidence="6">
    <location>
        <position position="125"/>
    </location>
    <ligand>
        <name>L-histidine</name>
        <dbReference type="ChEBI" id="CHEBI:57595"/>
    </ligand>
</feature>
<organism evidence="8 9">
    <name type="scientific">Mesotoga infera</name>
    <dbReference type="NCBI Taxonomy" id="1236046"/>
    <lineage>
        <taxon>Bacteria</taxon>
        <taxon>Thermotogati</taxon>
        <taxon>Thermotogota</taxon>
        <taxon>Thermotogae</taxon>
        <taxon>Kosmotogales</taxon>
        <taxon>Kosmotogaceae</taxon>
        <taxon>Mesotoga</taxon>
    </lineage>
</organism>
<keyword evidence="5" id="KW-0648">Protein biosynthesis</keyword>
<dbReference type="PIRSF" id="PIRSF001549">
    <property type="entry name" value="His-tRNA_synth"/>
    <property type="match status" value="1"/>
</dbReference>
<feature type="binding site" evidence="6">
    <location>
        <position position="143"/>
    </location>
    <ligand>
        <name>L-histidine</name>
        <dbReference type="ChEBI" id="CHEBI:57595"/>
    </ligand>
</feature>
<dbReference type="Gene3D" id="3.30.930.10">
    <property type="entry name" value="Bira Bifunctional Protein, Domain 2"/>
    <property type="match status" value="1"/>
</dbReference>
<dbReference type="SUPFAM" id="SSF52954">
    <property type="entry name" value="Class II aaRS ABD-related"/>
    <property type="match status" value="1"/>
</dbReference>
<feature type="domain" description="Aminoacyl-transfer RNA synthetases class-II family profile" evidence="7">
    <location>
        <begin position="37"/>
        <end position="335"/>
    </location>
</feature>
<dbReference type="InterPro" id="IPR006195">
    <property type="entry name" value="aa-tRNA-synth_II"/>
</dbReference>
<keyword evidence="5" id="KW-0067">ATP-binding</keyword>
<evidence type="ECO:0000256" key="5">
    <source>
        <dbReference type="HAMAP-Rule" id="MF_00127"/>
    </source>
</evidence>
<dbReference type="InterPro" id="IPR004516">
    <property type="entry name" value="HisRS/HisZ"/>
</dbReference>
<accession>A0A101I9M8</accession>
<evidence type="ECO:0000313" key="8">
    <source>
        <dbReference type="EMBL" id="KUK91310.1"/>
    </source>
</evidence>
<dbReference type="InterPro" id="IPR045864">
    <property type="entry name" value="aa-tRNA-synth_II/BPL/LPL"/>
</dbReference>
<evidence type="ECO:0000259" key="7">
    <source>
        <dbReference type="PROSITE" id="PS50862"/>
    </source>
</evidence>
<evidence type="ECO:0000256" key="6">
    <source>
        <dbReference type="PIRSR" id="PIRSR001549-1"/>
    </source>
</evidence>
<dbReference type="PATRIC" id="fig|1236046.5.peg.727"/>
<comment type="caution">
    <text evidence="8">The sequence shown here is derived from an EMBL/GenBank/DDBJ whole genome shotgun (WGS) entry which is preliminary data.</text>
</comment>
<proteinExistence type="inferred from homology"/>
<keyword evidence="2 5" id="KW-0547">Nucleotide-binding</keyword>
<dbReference type="GO" id="GO:0006427">
    <property type="term" value="P:histidyl-tRNA aminoacylation"/>
    <property type="evidence" value="ECO:0007669"/>
    <property type="project" value="UniProtKB-UniRule"/>
</dbReference>
<feature type="binding site" evidence="6">
    <location>
        <begin position="94"/>
        <end position="96"/>
    </location>
    <ligand>
        <name>L-histidine</name>
        <dbReference type="ChEBI" id="CHEBI:57595"/>
    </ligand>
</feature>
<evidence type="ECO:0000256" key="2">
    <source>
        <dbReference type="ARBA" id="ARBA00022741"/>
    </source>
</evidence>
<keyword evidence="5" id="KW-0963">Cytoplasm</keyword>
<dbReference type="InterPro" id="IPR004154">
    <property type="entry name" value="Anticodon-bd"/>
</dbReference>
<dbReference type="Gene3D" id="3.40.50.800">
    <property type="entry name" value="Anticodon-binding domain"/>
    <property type="match status" value="1"/>
</dbReference>
<dbReference type="PANTHER" id="PTHR43707:SF1">
    <property type="entry name" value="HISTIDINE--TRNA LIGASE, MITOCHONDRIAL-RELATED"/>
    <property type="match status" value="1"/>
</dbReference>
<dbReference type="EMBL" id="LGGW01000004">
    <property type="protein sequence ID" value="KUK91310.1"/>
    <property type="molecule type" value="Genomic_DNA"/>
</dbReference>
<reference evidence="9" key="1">
    <citation type="journal article" date="2015" name="MBio">
        <title>Genome-Resolved Metagenomic Analysis Reveals Roles for Candidate Phyla and Other Microbial Community Members in Biogeochemical Transformations in Oil Reservoirs.</title>
        <authorList>
            <person name="Hu P."/>
            <person name="Tom L."/>
            <person name="Singh A."/>
            <person name="Thomas B.C."/>
            <person name="Baker B.J."/>
            <person name="Piceno Y.M."/>
            <person name="Andersen G.L."/>
            <person name="Banfield J.F."/>
        </authorList>
    </citation>
    <scope>NUCLEOTIDE SEQUENCE [LARGE SCALE GENOMIC DNA]</scope>
</reference>
<dbReference type="InterPro" id="IPR041715">
    <property type="entry name" value="HisRS-like_core"/>
</dbReference>
<dbReference type="NCBIfam" id="TIGR00442">
    <property type="entry name" value="hisS"/>
    <property type="match status" value="1"/>
</dbReference>
<dbReference type="GO" id="GO:0005524">
    <property type="term" value="F:ATP binding"/>
    <property type="evidence" value="ECO:0007669"/>
    <property type="project" value="UniProtKB-UniRule"/>
</dbReference>
<dbReference type="SUPFAM" id="SSF55681">
    <property type="entry name" value="Class II aaRS and biotin synthetases"/>
    <property type="match status" value="1"/>
</dbReference>
<dbReference type="AlphaFoldDB" id="A0A101I9M8"/>
<sequence>MERSYLEDGGMHKVMINRIKGTQDIAFEDIEYWHFAEEAIRNISHKYAFTEIRTPIFEATELFERSVGESTDVVQKEMYTFEDKGGRSITLRPEGTAGVARAFIENSFVNLGSPVKLFYNGPMFRYEKPQAGRLRQFHQFGAEILGSESPLADFEIIEMAYSFLKELKINNAKLFINSIGCPACREDYKTALKEYYSDKLPRMCPDCQRRYDTNVLRLLDCKIDKELVHGAPGILEYLDSDCRSHFEELQWYLQRAGIEYEVDQFLVRGLDYYTRTAFEIRSSSLGSQDQLVGGGRYDGLVEYIGGKSCPAVGFAIGLERIVMLLKSESVKISGPETSEVAILAFGREESVRGFDYARRLRKMGVSTFVDVMERNMRNKMKHAARIGAKISLLIGKEEIERDIVTIKVMNDGSQFQVDSDYMADYVVDKLRDIS</sequence>
<comment type="subunit">
    <text evidence="5">Homodimer.</text>
</comment>
<dbReference type="Proteomes" id="UP000055014">
    <property type="component" value="Unassembled WGS sequence"/>
</dbReference>
<comment type="subcellular location">
    <subcellularLocation>
        <location evidence="5">Cytoplasm</location>
    </subcellularLocation>
</comment>
<name>A0A101I9M8_9BACT</name>
<gene>
    <name evidence="5" type="primary">hisS</name>
    <name evidence="8" type="ORF">XE02_0096</name>
</gene>
<feature type="binding site" evidence="6">
    <location>
        <begin position="272"/>
        <end position="273"/>
    </location>
    <ligand>
        <name>L-histidine</name>
        <dbReference type="ChEBI" id="CHEBI:57595"/>
    </ligand>
</feature>
<dbReference type="Pfam" id="PF03129">
    <property type="entry name" value="HGTP_anticodon"/>
    <property type="match status" value="1"/>
</dbReference>
<feature type="binding site" evidence="6">
    <location>
        <position position="139"/>
    </location>
    <ligand>
        <name>L-histidine</name>
        <dbReference type="ChEBI" id="CHEBI:57595"/>
    </ligand>
</feature>